<feature type="transmembrane region" description="Helical" evidence="2">
    <location>
        <begin position="38"/>
        <end position="67"/>
    </location>
</feature>
<evidence type="ECO:0000256" key="1">
    <source>
        <dbReference type="SAM" id="Coils"/>
    </source>
</evidence>
<evidence type="ECO:0000313" key="3">
    <source>
        <dbReference type="EMBL" id="CRX36967.1"/>
    </source>
</evidence>
<sequence>MDNNTETKFNSEEINNVEPKMTAKEEQQLKWKNSNKRLWPILIFWIWFLIMGIALGILAIVYAVQAIQDTFSADDGLDGFIVFLQSLWVFIEAIFYVIIITYSSYKIYKFSAIISENNYQKHRLFVVNNIIKDTNHQYSKKEIKKIYKQNKKERTAQKEKEKQAKKQLKAQKKLAKATKKANKKKW</sequence>
<dbReference type="Proteomes" id="UP000242141">
    <property type="component" value="Unassembled WGS sequence"/>
</dbReference>
<organism evidence="3 4">
    <name type="scientific">Candidatus Hepatoplasma crinochetorum</name>
    <dbReference type="NCBI Taxonomy" id="295596"/>
    <lineage>
        <taxon>Bacteria</taxon>
        <taxon>Bacillati</taxon>
        <taxon>Mycoplasmatota</taxon>
        <taxon>Mollicutes</taxon>
        <taxon>Candidatus Hepatoplasmataceae</taxon>
        <taxon>Candidatus Hepatoplasma</taxon>
    </lineage>
</organism>
<dbReference type="EMBL" id="CWGI01000001">
    <property type="protein sequence ID" value="CRX36967.1"/>
    <property type="molecule type" value="Genomic_DNA"/>
</dbReference>
<keyword evidence="1" id="KW-0175">Coiled coil</keyword>
<accession>A0A0G7ZLC1</accession>
<evidence type="ECO:0000313" key="4">
    <source>
        <dbReference type="Proteomes" id="UP000242141"/>
    </source>
</evidence>
<protein>
    <submittedName>
        <fullName evidence="3">Uncharacterized protein</fullName>
    </submittedName>
</protein>
<keyword evidence="2" id="KW-0472">Membrane</keyword>
<dbReference type="AlphaFoldDB" id="A0A0G7ZLC1"/>
<keyword evidence="4" id="KW-1185">Reference proteome</keyword>
<feature type="coiled-coil region" evidence="1">
    <location>
        <begin position="147"/>
        <end position="185"/>
    </location>
</feature>
<evidence type="ECO:0000256" key="2">
    <source>
        <dbReference type="SAM" id="Phobius"/>
    </source>
</evidence>
<proteinExistence type="predicted"/>
<reference evidence="4" key="1">
    <citation type="submission" date="2015-05" db="EMBL/GenBank/DDBJ databases">
        <authorList>
            <person name="Collingro A."/>
        </authorList>
    </citation>
    <scope>NUCLEOTIDE SEQUENCE [LARGE SCALE GENOMIC DNA]</scope>
    <source>
        <strain evidence="4">Ps</strain>
    </source>
</reference>
<keyword evidence="2" id="KW-1133">Transmembrane helix</keyword>
<gene>
    <name evidence="3" type="ORF">HEPPS_01670</name>
</gene>
<keyword evidence="2" id="KW-0812">Transmembrane</keyword>
<feature type="transmembrane region" description="Helical" evidence="2">
    <location>
        <begin position="79"/>
        <end position="102"/>
    </location>
</feature>
<name>A0A0G7ZLC1_9MOLU</name>